<evidence type="ECO:0000313" key="3">
    <source>
        <dbReference type="Proteomes" id="UP000489600"/>
    </source>
</evidence>
<feature type="chain" id="PRO_5022173103" evidence="1">
    <location>
        <begin position="25"/>
        <end position="145"/>
    </location>
</feature>
<evidence type="ECO:0000256" key="1">
    <source>
        <dbReference type="SAM" id="SignalP"/>
    </source>
</evidence>
<feature type="signal peptide" evidence="1">
    <location>
        <begin position="1"/>
        <end position="24"/>
    </location>
</feature>
<name>A0A565BKC0_9BRAS</name>
<proteinExistence type="predicted"/>
<comment type="caution">
    <text evidence="2">The sequence shown here is derived from an EMBL/GenBank/DDBJ whole genome shotgun (WGS) entry which is preliminary data.</text>
</comment>
<protein>
    <submittedName>
        <fullName evidence="2">Uncharacterized protein</fullName>
    </submittedName>
</protein>
<dbReference type="EMBL" id="CABITT030000004">
    <property type="protein sequence ID" value="VVB01638.1"/>
    <property type="molecule type" value="Genomic_DNA"/>
</dbReference>
<accession>A0A565BKC0</accession>
<reference evidence="2" key="1">
    <citation type="submission" date="2019-07" db="EMBL/GenBank/DDBJ databases">
        <authorList>
            <person name="Dittberner H."/>
        </authorList>
    </citation>
    <scope>NUCLEOTIDE SEQUENCE [LARGE SCALE GENOMIC DNA]</scope>
</reference>
<gene>
    <name evidence="2" type="ORF">ANE_LOCUS12082</name>
</gene>
<dbReference type="AlphaFoldDB" id="A0A565BKC0"/>
<organism evidence="2 3">
    <name type="scientific">Arabis nemorensis</name>
    <dbReference type="NCBI Taxonomy" id="586526"/>
    <lineage>
        <taxon>Eukaryota</taxon>
        <taxon>Viridiplantae</taxon>
        <taxon>Streptophyta</taxon>
        <taxon>Embryophyta</taxon>
        <taxon>Tracheophyta</taxon>
        <taxon>Spermatophyta</taxon>
        <taxon>Magnoliopsida</taxon>
        <taxon>eudicotyledons</taxon>
        <taxon>Gunneridae</taxon>
        <taxon>Pentapetalae</taxon>
        <taxon>rosids</taxon>
        <taxon>malvids</taxon>
        <taxon>Brassicales</taxon>
        <taxon>Brassicaceae</taxon>
        <taxon>Arabideae</taxon>
        <taxon>Arabis</taxon>
    </lineage>
</organism>
<evidence type="ECO:0000313" key="2">
    <source>
        <dbReference type="EMBL" id="VVB01638.1"/>
    </source>
</evidence>
<keyword evidence="3" id="KW-1185">Reference proteome</keyword>
<dbReference type="Proteomes" id="UP000489600">
    <property type="component" value="Unassembled WGS sequence"/>
</dbReference>
<keyword evidence="1" id="KW-0732">Signal</keyword>
<sequence length="145" mass="15402">MLKTLQLALSLSQLLLNVLQQAPSLPPTTVTSDVTNSFSAPATAVQKSKPINLPSGLEMAPIIAKVAATEAPNITTLEQPTSMVVPITIDTTNSEAIPVAMASPTKITTINYEVVPVLAESSVTNATPYGLVVRRLQFKSQYHMT</sequence>